<proteinExistence type="predicted"/>
<name>A0A1L3F7H4_BRAJP</name>
<accession>A0A1L3F7H4</accession>
<feature type="compositionally biased region" description="Basic residues" evidence="1">
    <location>
        <begin position="215"/>
        <end position="229"/>
    </location>
</feature>
<evidence type="ECO:0000313" key="2">
    <source>
        <dbReference type="EMBL" id="APG09233.1"/>
    </source>
</evidence>
<feature type="compositionally biased region" description="Basic residues" evidence="1">
    <location>
        <begin position="188"/>
        <end position="199"/>
    </location>
</feature>
<reference evidence="2 3" key="1">
    <citation type="submission" date="2016-11" db="EMBL/GenBank/DDBJ databases">
        <title>Complete Genome Sequence of Bradyrhizobium sp. strain J5, an isolated from soybean nodule in Hokkaido.</title>
        <authorList>
            <person name="Kanehara K."/>
        </authorList>
    </citation>
    <scope>NUCLEOTIDE SEQUENCE [LARGE SCALE GENOMIC DNA]</scope>
    <source>
        <strain evidence="2 3">J5</strain>
    </source>
</reference>
<dbReference type="EMBL" id="CP017637">
    <property type="protein sequence ID" value="APG09233.1"/>
    <property type="molecule type" value="Genomic_DNA"/>
</dbReference>
<evidence type="ECO:0000313" key="3">
    <source>
        <dbReference type="Proteomes" id="UP000181962"/>
    </source>
</evidence>
<evidence type="ECO:0008006" key="4">
    <source>
        <dbReference type="Google" id="ProtNLM"/>
    </source>
</evidence>
<feature type="region of interest" description="Disordered" evidence="1">
    <location>
        <begin position="188"/>
        <end position="229"/>
    </location>
</feature>
<protein>
    <recommendedName>
        <fullName evidence="4">RiboL-PSP-HEPN domain-containing protein</fullName>
    </recommendedName>
</protein>
<organism evidence="2 3">
    <name type="scientific">Bradyrhizobium japonicum</name>
    <dbReference type="NCBI Taxonomy" id="375"/>
    <lineage>
        <taxon>Bacteria</taxon>
        <taxon>Pseudomonadati</taxon>
        <taxon>Pseudomonadota</taxon>
        <taxon>Alphaproteobacteria</taxon>
        <taxon>Hyphomicrobiales</taxon>
        <taxon>Nitrobacteraceae</taxon>
        <taxon>Bradyrhizobium</taxon>
    </lineage>
</organism>
<dbReference type="RefSeq" id="WP_071910294.1">
    <property type="nucleotide sequence ID" value="NZ_CP017637.1"/>
</dbReference>
<dbReference type="Proteomes" id="UP000181962">
    <property type="component" value="Chromosome"/>
</dbReference>
<evidence type="ECO:0000256" key="1">
    <source>
        <dbReference type="SAM" id="MobiDB-lite"/>
    </source>
</evidence>
<gene>
    <name evidence="2" type="ORF">BKD09_12890</name>
</gene>
<sequence>MSDDSLVGNAAAQALGLIEPVSNDRTHYEALGRFLASFANAEGASHVLVRKLSGLSDEKARLLFSGMRLSDIVERIRGLVHAERIAKVGLPDELLADIENCLDQLGHISSRRHNLVHRGATYFSGALISANSMIAKTITSIETDIIEEKTLNDMQLDCGAIFLRFVYIAKDDSQDSEWLSALRLRPWHYKPPSKSKNPKRQGEPVVRSQQPHTSRASRRREAMKKHRQS</sequence>
<dbReference type="AlphaFoldDB" id="A0A1L3F7H4"/>